<reference evidence="3" key="1">
    <citation type="journal article" date="2019" name="Int. J. Syst. Evol. Microbiol.">
        <title>The Global Catalogue of Microorganisms (GCM) 10K type strain sequencing project: providing services to taxonomists for standard genome sequencing and annotation.</title>
        <authorList>
            <consortium name="The Broad Institute Genomics Platform"/>
            <consortium name="The Broad Institute Genome Sequencing Center for Infectious Disease"/>
            <person name="Wu L."/>
            <person name="Ma J."/>
        </authorList>
    </citation>
    <scope>NUCLEOTIDE SEQUENCE [LARGE SCALE GENOMIC DNA]</scope>
    <source>
        <strain evidence="3">JCM 18204</strain>
    </source>
</reference>
<protein>
    <submittedName>
        <fullName evidence="2">Uncharacterized protein</fullName>
    </submittedName>
</protein>
<proteinExistence type="predicted"/>
<organism evidence="2 3">
    <name type="scientific">Lysobacter hankyongensis</name>
    <dbReference type="NCBI Taxonomy" id="1176535"/>
    <lineage>
        <taxon>Bacteria</taxon>
        <taxon>Pseudomonadati</taxon>
        <taxon>Pseudomonadota</taxon>
        <taxon>Gammaproteobacteria</taxon>
        <taxon>Lysobacterales</taxon>
        <taxon>Lysobacteraceae</taxon>
        <taxon>Lysobacter</taxon>
    </lineage>
</organism>
<comment type="caution">
    <text evidence="2">The sequence shown here is derived from an EMBL/GenBank/DDBJ whole genome shotgun (WGS) entry which is preliminary data.</text>
</comment>
<feature type="region of interest" description="Disordered" evidence="1">
    <location>
        <begin position="67"/>
        <end position="89"/>
    </location>
</feature>
<keyword evidence="3" id="KW-1185">Reference proteome</keyword>
<evidence type="ECO:0000313" key="3">
    <source>
        <dbReference type="Proteomes" id="UP001499959"/>
    </source>
</evidence>
<name>A0ABP9BP23_9GAMM</name>
<evidence type="ECO:0000256" key="1">
    <source>
        <dbReference type="SAM" id="MobiDB-lite"/>
    </source>
</evidence>
<evidence type="ECO:0000313" key="2">
    <source>
        <dbReference type="EMBL" id="GAA4796590.1"/>
    </source>
</evidence>
<feature type="region of interest" description="Disordered" evidence="1">
    <location>
        <begin position="1"/>
        <end position="22"/>
    </location>
</feature>
<dbReference type="EMBL" id="BAABJE010000010">
    <property type="protein sequence ID" value="GAA4796590.1"/>
    <property type="molecule type" value="Genomic_DNA"/>
</dbReference>
<sequence>MDRAPRAPSPQRLSVRGKSVNAERRVRRSTRIALLCETPPVDDRVSDAARSLRFRRLSLPHQSPDQICRGWSDGGPGTEGTWLRDRVAV</sequence>
<accession>A0ABP9BP23</accession>
<dbReference type="Proteomes" id="UP001499959">
    <property type="component" value="Unassembled WGS sequence"/>
</dbReference>
<gene>
    <name evidence="2" type="ORF">GCM10023307_23150</name>
</gene>